<evidence type="ECO:0000313" key="2">
    <source>
        <dbReference type="Proteomes" id="UP001139981"/>
    </source>
</evidence>
<protein>
    <submittedName>
        <fullName evidence="1">Uncharacterized protein</fullName>
    </submittedName>
</protein>
<name>A0ACC1LVZ2_9FUNG</name>
<reference evidence="1" key="1">
    <citation type="submission" date="2022-07" db="EMBL/GenBank/DDBJ databases">
        <title>Phylogenomic reconstructions and comparative analyses of Kickxellomycotina fungi.</title>
        <authorList>
            <person name="Reynolds N.K."/>
            <person name="Stajich J.E."/>
            <person name="Barry K."/>
            <person name="Grigoriev I.V."/>
            <person name="Crous P."/>
            <person name="Smith M.E."/>
        </authorList>
    </citation>
    <scope>NUCLEOTIDE SEQUENCE</scope>
    <source>
        <strain evidence="1">CBS 190363</strain>
    </source>
</reference>
<dbReference type="EMBL" id="JANBVB010002370">
    <property type="protein sequence ID" value="KAJ2885981.1"/>
    <property type="molecule type" value="Genomic_DNA"/>
</dbReference>
<sequence length="398" mass="43847">MDIDGELWNEDQEEQRLQTMRREHEAASSGECDYYAALNVSRKATTDDIRESHRRLSRLFHPDRHHSTDKQEFARRQFHTIQRAYEVLTDPATRAAYDQLGEQGISMSKTVAYKMYTLNDLQDKFEREARLRRLEDVDEWVQSQSELTLSVDGSQVVAPHLTPAVGQRLGGSTHGSGMLALQKLFMSHSFTASLSDSVTGTIEGRMLSNPRKASGASGAVKVMVKRTLGPQSWVSFTAPVLPPYVVAAEAVHCPSLGTFFQANVEQHALDMDIPPNITLRAGRPLTQRATAFMSIATGNQYTLGSLWKSSPTRVLRSPLAKHVVRVPRKPSSVSIGITGARSAEEELGANVTALSSQAYLQAWYKRKVDRYFSVAGGLVVLGYAPQPVPSADAAASTT</sequence>
<proteinExistence type="predicted"/>
<accession>A0ACC1LVZ2</accession>
<keyword evidence="2" id="KW-1185">Reference proteome</keyword>
<comment type="caution">
    <text evidence="1">The sequence shown here is derived from an EMBL/GenBank/DDBJ whole genome shotgun (WGS) entry which is preliminary data.</text>
</comment>
<organism evidence="1 2">
    <name type="scientific">Coemansia aciculifera</name>
    <dbReference type="NCBI Taxonomy" id="417176"/>
    <lineage>
        <taxon>Eukaryota</taxon>
        <taxon>Fungi</taxon>
        <taxon>Fungi incertae sedis</taxon>
        <taxon>Zoopagomycota</taxon>
        <taxon>Kickxellomycotina</taxon>
        <taxon>Kickxellomycetes</taxon>
        <taxon>Kickxellales</taxon>
        <taxon>Kickxellaceae</taxon>
        <taxon>Coemansia</taxon>
    </lineage>
</organism>
<feature type="non-terminal residue" evidence="1">
    <location>
        <position position="398"/>
    </location>
</feature>
<gene>
    <name evidence="1" type="ORF">IWW38_005271</name>
</gene>
<evidence type="ECO:0000313" key="1">
    <source>
        <dbReference type="EMBL" id="KAJ2885981.1"/>
    </source>
</evidence>
<dbReference type="Proteomes" id="UP001139981">
    <property type="component" value="Unassembled WGS sequence"/>
</dbReference>